<feature type="region of interest" description="Disordered" evidence="1">
    <location>
        <begin position="1"/>
        <end position="63"/>
    </location>
</feature>
<sequence length="63" mass="6090">GNLIQNGFNSGNSGFGNQVAAQNQQNSFASPGRSGANGGAGSGEFVGTGDPIADLENAIPGVP</sequence>
<feature type="compositionally biased region" description="Low complexity" evidence="1">
    <location>
        <begin position="1"/>
        <end position="17"/>
    </location>
</feature>
<accession>A0A7T8GT51</accession>
<feature type="non-terminal residue" evidence="2">
    <location>
        <position position="1"/>
    </location>
</feature>
<organism evidence="2 3">
    <name type="scientific">Caligus rogercresseyi</name>
    <name type="common">Sea louse</name>
    <dbReference type="NCBI Taxonomy" id="217165"/>
    <lineage>
        <taxon>Eukaryota</taxon>
        <taxon>Metazoa</taxon>
        <taxon>Ecdysozoa</taxon>
        <taxon>Arthropoda</taxon>
        <taxon>Crustacea</taxon>
        <taxon>Multicrustacea</taxon>
        <taxon>Hexanauplia</taxon>
        <taxon>Copepoda</taxon>
        <taxon>Siphonostomatoida</taxon>
        <taxon>Caligidae</taxon>
        <taxon>Caligus</taxon>
    </lineage>
</organism>
<dbReference type="EMBL" id="CP045905">
    <property type="protein sequence ID" value="QQP37026.1"/>
    <property type="molecule type" value="Genomic_DNA"/>
</dbReference>
<reference evidence="3" key="1">
    <citation type="submission" date="2021-01" db="EMBL/GenBank/DDBJ databases">
        <title>Caligus Genome Assembly.</title>
        <authorList>
            <person name="Gallardo-Escarate C."/>
        </authorList>
    </citation>
    <scope>NUCLEOTIDE SEQUENCE [LARGE SCALE GENOMIC DNA]</scope>
</reference>
<dbReference type="AlphaFoldDB" id="A0A7T8GT51"/>
<feature type="compositionally biased region" description="Gly residues" evidence="1">
    <location>
        <begin position="35"/>
        <end position="46"/>
    </location>
</feature>
<protein>
    <submittedName>
        <fullName evidence="2">Uncharacterized protein</fullName>
    </submittedName>
</protein>
<evidence type="ECO:0000256" key="1">
    <source>
        <dbReference type="SAM" id="MobiDB-lite"/>
    </source>
</evidence>
<proteinExistence type="predicted"/>
<evidence type="ECO:0000313" key="2">
    <source>
        <dbReference type="EMBL" id="QQP37026.1"/>
    </source>
</evidence>
<dbReference type="Proteomes" id="UP000595437">
    <property type="component" value="Chromosome 16"/>
</dbReference>
<feature type="non-terminal residue" evidence="2">
    <location>
        <position position="63"/>
    </location>
</feature>
<keyword evidence="3" id="KW-1185">Reference proteome</keyword>
<evidence type="ECO:0000313" key="3">
    <source>
        <dbReference type="Proteomes" id="UP000595437"/>
    </source>
</evidence>
<name>A0A7T8GT51_CALRO</name>
<gene>
    <name evidence="2" type="ORF">FKW44_022317</name>
</gene>
<feature type="compositionally biased region" description="Polar residues" evidence="1">
    <location>
        <begin position="19"/>
        <end position="28"/>
    </location>
</feature>